<dbReference type="HOGENOM" id="CLU_2779907_0_0_1"/>
<dbReference type="EnsemblPlants" id="OB03G45810.1">
    <property type="protein sequence ID" value="OB03G45810.1"/>
    <property type="gene ID" value="OB03G45810"/>
</dbReference>
<name>J3LU55_ORYBR</name>
<reference evidence="1" key="2">
    <citation type="submission" date="2013-04" db="UniProtKB">
        <authorList>
            <consortium name="EnsemblPlants"/>
        </authorList>
    </citation>
    <scope>IDENTIFICATION</scope>
</reference>
<proteinExistence type="predicted"/>
<organism evidence="1">
    <name type="scientific">Oryza brachyantha</name>
    <name type="common">malo sina</name>
    <dbReference type="NCBI Taxonomy" id="4533"/>
    <lineage>
        <taxon>Eukaryota</taxon>
        <taxon>Viridiplantae</taxon>
        <taxon>Streptophyta</taxon>
        <taxon>Embryophyta</taxon>
        <taxon>Tracheophyta</taxon>
        <taxon>Spermatophyta</taxon>
        <taxon>Magnoliopsida</taxon>
        <taxon>Liliopsida</taxon>
        <taxon>Poales</taxon>
        <taxon>Poaceae</taxon>
        <taxon>BOP clade</taxon>
        <taxon>Oryzoideae</taxon>
        <taxon>Oryzeae</taxon>
        <taxon>Oryzinae</taxon>
        <taxon>Oryza</taxon>
    </lineage>
</organism>
<keyword evidence="2" id="KW-1185">Reference proteome</keyword>
<evidence type="ECO:0000313" key="1">
    <source>
        <dbReference type="EnsemblPlants" id="OB03G45810.1"/>
    </source>
</evidence>
<sequence length="69" mass="7535">MKASVSAYDVKKGVLLPPCPAMPCCGFIIFPLPPCRLLLRFLTHEPNPGIWRSNGKEGKGGEDVFLALH</sequence>
<dbReference type="Proteomes" id="UP000006038">
    <property type="component" value="Chromosome 3"/>
</dbReference>
<evidence type="ECO:0000313" key="2">
    <source>
        <dbReference type="Proteomes" id="UP000006038"/>
    </source>
</evidence>
<dbReference type="AlphaFoldDB" id="J3LU55"/>
<reference evidence="1" key="1">
    <citation type="journal article" date="2013" name="Nat. Commun.">
        <title>Whole-genome sequencing of Oryza brachyantha reveals mechanisms underlying Oryza genome evolution.</title>
        <authorList>
            <person name="Chen J."/>
            <person name="Huang Q."/>
            <person name="Gao D."/>
            <person name="Wang J."/>
            <person name="Lang Y."/>
            <person name="Liu T."/>
            <person name="Li B."/>
            <person name="Bai Z."/>
            <person name="Luis Goicoechea J."/>
            <person name="Liang C."/>
            <person name="Chen C."/>
            <person name="Zhang W."/>
            <person name="Sun S."/>
            <person name="Liao Y."/>
            <person name="Zhang X."/>
            <person name="Yang L."/>
            <person name="Song C."/>
            <person name="Wang M."/>
            <person name="Shi J."/>
            <person name="Liu G."/>
            <person name="Liu J."/>
            <person name="Zhou H."/>
            <person name="Zhou W."/>
            <person name="Yu Q."/>
            <person name="An N."/>
            <person name="Chen Y."/>
            <person name="Cai Q."/>
            <person name="Wang B."/>
            <person name="Liu B."/>
            <person name="Min J."/>
            <person name="Huang Y."/>
            <person name="Wu H."/>
            <person name="Li Z."/>
            <person name="Zhang Y."/>
            <person name="Yin Y."/>
            <person name="Song W."/>
            <person name="Jiang J."/>
            <person name="Jackson S.A."/>
            <person name="Wing R.A."/>
            <person name="Wang J."/>
            <person name="Chen M."/>
        </authorList>
    </citation>
    <scope>NUCLEOTIDE SEQUENCE [LARGE SCALE GENOMIC DNA]</scope>
    <source>
        <strain evidence="1">cv. IRGC 101232</strain>
    </source>
</reference>
<dbReference type="Gramene" id="OB03G45810.1">
    <property type="protein sequence ID" value="OB03G45810.1"/>
    <property type="gene ID" value="OB03G45810"/>
</dbReference>
<accession>J3LU55</accession>
<protein>
    <submittedName>
        <fullName evidence="1">Uncharacterized protein</fullName>
    </submittedName>
</protein>